<evidence type="ECO:0000313" key="2">
    <source>
        <dbReference type="Proteomes" id="UP000591131"/>
    </source>
</evidence>
<name>A0A7J6LVJ4_PERCH</name>
<keyword evidence="2" id="KW-1185">Reference proteome</keyword>
<dbReference type="Proteomes" id="UP000591131">
    <property type="component" value="Unassembled WGS sequence"/>
</dbReference>
<proteinExistence type="predicted"/>
<accession>A0A7J6LVJ4</accession>
<reference evidence="1 2" key="1">
    <citation type="submission" date="2020-04" db="EMBL/GenBank/DDBJ databases">
        <title>Perkinsus chesapeaki whole genome sequence.</title>
        <authorList>
            <person name="Bogema D.R."/>
        </authorList>
    </citation>
    <scope>NUCLEOTIDE SEQUENCE [LARGE SCALE GENOMIC DNA]</scope>
    <source>
        <strain evidence="1">ATCC PRA-425</strain>
    </source>
</reference>
<dbReference type="EMBL" id="JAAPAO010000321">
    <property type="protein sequence ID" value="KAF4663293.1"/>
    <property type="molecule type" value="Genomic_DNA"/>
</dbReference>
<protein>
    <submittedName>
        <fullName evidence="1">Uncharacterized protein</fullName>
    </submittedName>
</protein>
<gene>
    <name evidence="1" type="ORF">FOL47_005816</name>
</gene>
<organism evidence="1 2">
    <name type="scientific">Perkinsus chesapeaki</name>
    <name type="common">Clam parasite</name>
    <name type="synonym">Perkinsus andrewsi</name>
    <dbReference type="NCBI Taxonomy" id="330153"/>
    <lineage>
        <taxon>Eukaryota</taxon>
        <taxon>Sar</taxon>
        <taxon>Alveolata</taxon>
        <taxon>Perkinsozoa</taxon>
        <taxon>Perkinsea</taxon>
        <taxon>Perkinsida</taxon>
        <taxon>Perkinsidae</taxon>
        <taxon>Perkinsus</taxon>
    </lineage>
</organism>
<evidence type="ECO:0000313" key="1">
    <source>
        <dbReference type="EMBL" id="KAF4663293.1"/>
    </source>
</evidence>
<comment type="caution">
    <text evidence="1">The sequence shown here is derived from an EMBL/GenBank/DDBJ whole genome shotgun (WGS) entry which is preliminary data.</text>
</comment>
<dbReference type="AlphaFoldDB" id="A0A7J6LVJ4"/>
<sequence>MLEIKMGVFQIEKMARSCTIHPPNKKDRFYNSFHAARDLSDPYTFLYWPSKTVSPVIWFYDNGKAKISFYIRKTRDERVLEGTAEEVYKKVGKLMPFDLKMMKTLTNIFTKPGDVNCEAVLDTLMEGHRGDPMWVENMMITNEEAIEEMISGWKKRT</sequence>